<dbReference type="PANTHER" id="PTHR30050:SF4">
    <property type="entry name" value="ATP-BINDING PROTEIN RV3427C IN INSERTION SEQUENCE-RELATED"/>
    <property type="match status" value="1"/>
</dbReference>
<keyword evidence="3" id="KW-1185">Reference proteome</keyword>
<dbReference type="InterPro" id="IPR027417">
    <property type="entry name" value="P-loop_NTPase"/>
</dbReference>
<keyword evidence="2" id="KW-0067">ATP-binding</keyword>
<dbReference type="SUPFAM" id="SSF52540">
    <property type="entry name" value="P-loop containing nucleoside triphosphate hydrolases"/>
    <property type="match status" value="1"/>
</dbReference>
<dbReference type="PIRSF" id="PIRSF003073">
    <property type="entry name" value="DNAC_TnpB_IstB"/>
    <property type="match status" value="1"/>
</dbReference>
<protein>
    <submittedName>
        <fullName evidence="2">ATP-binding protein</fullName>
    </submittedName>
</protein>
<dbReference type="RefSeq" id="WP_234864716.1">
    <property type="nucleotide sequence ID" value="NZ_JAKEVY010000001.1"/>
</dbReference>
<feature type="domain" description="AAA+ ATPase" evidence="1">
    <location>
        <begin position="98"/>
        <end position="238"/>
    </location>
</feature>
<evidence type="ECO:0000313" key="3">
    <source>
        <dbReference type="Proteomes" id="UP001200145"/>
    </source>
</evidence>
<sequence>MNTTASLQQMKELRLHGMAHTYGQQLELPIHQQLDAHELVGQLLQSEQLFRQQEKTAYYLKLAKLRLPAIPEQISCSAARNLTKQQLATLLEGQYLKQGENILITGATGCGKSYLACALGNQACLMGMKTTYYSMNRFIEKITLSKLDGSYLKLLNHLERQALLILDDFGLQPMQQDVKLALLKILEERHGKHATLITSQLPVSACHEYINEPTIADAIMDRLTAKRTPDRIERRLPEEKKITRYRLR</sequence>
<dbReference type="CDD" id="cd00009">
    <property type="entry name" value="AAA"/>
    <property type="match status" value="1"/>
</dbReference>
<dbReference type="Gene3D" id="3.40.50.300">
    <property type="entry name" value="P-loop containing nucleotide triphosphate hydrolases"/>
    <property type="match status" value="1"/>
</dbReference>
<evidence type="ECO:0000313" key="2">
    <source>
        <dbReference type="EMBL" id="MCF1714189.1"/>
    </source>
</evidence>
<dbReference type="GO" id="GO:0005524">
    <property type="term" value="F:ATP binding"/>
    <property type="evidence" value="ECO:0007669"/>
    <property type="project" value="UniProtKB-KW"/>
</dbReference>
<organism evidence="2 3">
    <name type="scientific">Flavihumibacter fluminis</name>
    <dbReference type="NCBI Taxonomy" id="2909236"/>
    <lineage>
        <taxon>Bacteria</taxon>
        <taxon>Pseudomonadati</taxon>
        <taxon>Bacteroidota</taxon>
        <taxon>Chitinophagia</taxon>
        <taxon>Chitinophagales</taxon>
        <taxon>Chitinophagaceae</taxon>
        <taxon>Flavihumibacter</taxon>
    </lineage>
</organism>
<dbReference type="InterPro" id="IPR002611">
    <property type="entry name" value="IstB_ATP-bd"/>
</dbReference>
<dbReference type="Pfam" id="PF01695">
    <property type="entry name" value="IstB_IS21"/>
    <property type="match status" value="1"/>
</dbReference>
<dbReference type="SMART" id="SM00382">
    <property type="entry name" value="AAA"/>
    <property type="match status" value="1"/>
</dbReference>
<keyword evidence="2" id="KW-0547">Nucleotide-binding</keyword>
<dbReference type="PANTHER" id="PTHR30050">
    <property type="entry name" value="CHROMOSOMAL REPLICATION INITIATOR PROTEIN DNAA"/>
    <property type="match status" value="1"/>
</dbReference>
<accession>A0ABS9BH66</accession>
<dbReference type="EMBL" id="JAKEVY010000001">
    <property type="protein sequence ID" value="MCF1714189.1"/>
    <property type="molecule type" value="Genomic_DNA"/>
</dbReference>
<evidence type="ECO:0000259" key="1">
    <source>
        <dbReference type="SMART" id="SM00382"/>
    </source>
</evidence>
<proteinExistence type="predicted"/>
<comment type="caution">
    <text evidence="2">The sequence shown here is derived from an EMBL/GenBank/DDBJ whole genome shotgun (WGS) entry which is preliminary data.</text>
</comment>
<name>A0ABS9BH66_9BACT</name>
<dbReference type="InterPro" id="IPR003593">
    <property type="entry name" value="AAA+_ATPase"/>
</dbReference>
<dbReference type="InterPro" id="IPR028350">
    <property type="entry name" value="DNAC/IstB-like"/>
</dbReference>
<reference evidence="2 3" key="1">
    <citation type="submission" date="2022-01" db="EMBL/GenBank/DDBJ databases">
        <title>Flavihumibacter sp. nov., isolated from sediment of a river.</title>
        <authorList>
            <person name="Liu H."/>
        </authorList>
    </citation>
    <scope>NUCLEOTIDE SEQUENCE [LARGE SCALE GENOMIC DNA]</scope>
    <source>
        <strain evidence="2 3">RY-1</strain>
    </source>
</reference>
<dbReference type="Proteomes" id="UP001200145">
    <property type="component" value="Unassembled WGS sequence"/>
</dbReference>
<gene>
    <name evidence="2" type="ORF">L0U88_06075</name>
</gene>